<name>A0A5A7N5R4_9PROT</name>
<dbReference type="EMBL" id="BKCN01000005">
    <property type="protein sequence ID" value="GER03663.1"/>
    <property type="molecule type" value="Genomic_DNA"/>
</dbReference>
<sequence>MMQISNSTERWGFVSMAFHWIVALLVIFMWGLGYAMTHLIEDLQTKFEYFQLHKSIGLTVLLLAFLRLVWRLTHRGPALPSDLKPYERGLAHLTHYGLYAILFLMPLLGLISADTSELTIPTRIFDLFALPTIFGPTEWLHDLAKGGHELLGWALLGLLVLHVGAALKHHFILKDETLRRMLPFAGSSRHGDNQ</sequence>
<keyword evidence="3" id="KW-0813">Transport</keyword>
<dbReference type="InterPro" id="IPR052168">
    <property type="entry name" value="Cytochrome_b561_oxidase"/>
</dbReference>
<organism evidence="15 16">
    <name type="scientific">Iodidimonas nitroreducens</name>
    <dbReference type="NCBI Taxonomy" id="1236968"/>
    <lineage>
        <taxon>Bacteria</taxon>
        <taxon>Pseudomonadati</taxon>
        <taxon>Pseudomonadota</taxon>
        <taxon>Alphaproteobacteria</taxon>
        <taxon>Iodidimonadales</taxon>
        <taxon>Iodidimonadaceae</taxon>
        <taxon>Iodidimonas</taxon>
    </lineage>
</organism>
<comment type="caution">
    <text evidence="15">The sequence shown here is derived from an EMBL/GenBank/DDBJ whole genome shotgun (WGS) entry which is preliminary data.</text>
</comment>
<dbReference type="GO" id="GO:0020037">
    <property type="term" value="F:heme binding"/>
    <property type="evidence" value="ECO:0007669"/>
    <property type="project" value="TreeGrafter"/>
</dbReference>
<feature type="transmembrane region" description="Helical" evidence="13">
    <location>
        <begin position="90"/>
        <end position="111"/>
    </location>
</feature>
<evidence type="ECO:0000256" key="4">
    <source>
        <dbReference type="ARBA" id="ARBA00022475"/>
    </source>
</evidence>
<evidence type="ECO:0000256" key="7">
    <source>
        <dbReference type="ARBA" id="ARBA00022723"/>
    </source>
</evidence>
<evidence type="ECO:0000256" key="6">
    <source>
        <dbReference type="ARBA" id="ARBA00022692"/>
    </source>
</evidence>
<evidence type="ECO:0000256" key="10">
    <source>
        <dbReference type="ARBA" id="ARBA00023004"/>
    </source>
</evidence>
<dbReference type="GO" id="GO:0005886">
    <property type="term" value="C:plasma membrane"/>
    <property type="evidence" value="ECO:0007669"/>
    <property type="project" value="UniProtKB-SubCell"/>
</dbReference>
<evidence type="ECO:0000256" key="1">
    <source>
        <dbReference type="ARBA" id="ARBA00001970"/>
    </source>
</evidence>
<dbReference type="Gene3D" id="1.20.950.20">
    <property type="entry name" value="Transmembrane di-heme cytochromes, Chain C"/>
    <property type="match status" value="1"/>
</dbReference>
<dbReference type="Pfam" id="PF01292">
    <property type="entry name" value="Ni_hydr_CYTB"/>
    <property type="match status" value="1"/>
</dbReference>
<evidence type="ECO:0000313" key="16">
    <source>
        <dbReference type="Proteomes" id="UP000324996"/>
    </source>
</evidence>
<dbReference type="RefSeq" id="WP_042085961.1">
    <property type="nucleotide sequence ID" value="NZ_BKCN01000005.1"/>
</dbReference>
<dbReference type="GO" id="GO:0009055">
    <property type="term" value="F:electron transfer activity"/>
    <property type="evidence" value="ECO:0007669"/>
    <property type="project" value="InterPro"/>
</dbReference>
<keyword evidence="11 13" id="KW-0472">Membrane</keyword>
<keyword evidence="8" id="KW-0249">Electron transport</keyword>
<keyword evidence="9 13" id="KW-1133">Transmembrane helix</keyword>
<evidence type="ECO:0000256" key="3">
    <source>
        <dbReference type="ARBA" id="ARBA00022448"/>
    </source>
</evidence>
<keyword evidence="5" id="KW-0349">Heme</keyword>
<evidence type="ECO:0000256" key="9">
    <source>
        <dbReference type="ARBA" id="ARBA00022989"/>
    </source>
</evidence>
<evidence type="ECO:0000256" key="8">
    <source>
        <dbReference type="ARBA" id="ARBA00022982"/>
    </source>
</evidence>
<evidence type="ECO:0000256" key="2">
    <source>
        <dbReference type="ARBA" id="ARBA00004651"/>
    </source>
</evidence>
<accession>A0A5A7N5R4</accession>
<evidence type="ECO:0000259" key="14">
    <source>
        <dbReference type="Pfam" id="PF01292"/>
    </source>
</evidence>
<reference evidence="15 16" key="1">
    <citation type="submission" date="2019-09" db="EMBL/GenBank/DDBJ databases">
        <title>NBRP : Genome information of microbial organism related human and environment.</title>
        <authorList>
            <person name="Hattori M."/>
            <person name="Oshima K."/>
            <person name="Inaba H."/>
            <person name="Suda W."/>
            <person name="Sakamoto M."/>
            <person name="Iino T."/>
            <person name="Kitahara M."/>
            <person name="Oshida Y."/>
            <person name="Iida T."/>
            <person name="Kudo T."/>
            <person name="Itoh T."/>
            <person name="Ohkuma M."/>
        </authorList>
    </citation>
    <scope>NUCLEOTIDE SEQUENCE [LARGE SCALE GENOMIC DNA]</scope>
    <source>
        <strain evidence="15 16">Q-1</strain>
    </source>
</reference>
<dbReference type="GO" id="GO:0022904">
    <property type="term" value="P:respiratory electron transport chain"/>
    <property type="evidence" value="ECO:0007669"/>
    <property type="project" value="InterPro"/>
</dbReference>
<dbReference type="SUPFAM" id="SSF81342">
    <property type="entry name" value="Transmembrane di-heme cytochromes"/>
    <property type="match status" value="1"/>
</dbReference>
<dbReference type="PANTHER" id="PTHR30529:SF1">
    <property type="entry name" value="CYTOCHROME B561 HOMOLOG 2"/>
    <property type="match status" value="1"/>
</dbReference>
<dbReference type="Proteomes" id="UP000324996">
    <property type="component" value="Unassembled WGS sequence"/>
</dbReference>
<feature type="transmembrane region" description="Helical" evidence="13">
    <location>
        <begin position="52"/>
        <end position="70"/>
    </location>
</feature>
<evidence type="ECO:0000256" key="13">
    <source>
        <dbReference type="SAM" id="Phobius"/>
    </source>
</evidence>
<keyword evidence="10" id="KW-0408">Iron</keyword>
<comment type="subcellular location">
    <subcellularLocation>
        <location evidence="2">Cell membrane</location>
        <topology evidence="2">Multi-pass membrane protein</topology>
    </subcellularLocation>
</comment>
<feature type="transmembrane region" description="Helical" evidence="13">
    <location>
        <begin position="150"/>
        <end position="171"/>
    </location>
</feature>
<evidence type="ECO:0000256" key="5">
    <source>
        <dbReference type="ARBA" id="ARBA00022617"/>
    </source>
</evidence>
<evidence type="ECO:0000313" key="15">
    <source>
        <dbReference type="EMBL" id="GER03663.1"/>
    </source>
</evidence>
<keyword evidence="4" id="KW-1003">Cell membrane</keyword>
<dbReference type="AlphaFoldDB" id="A0A5A7N5R4"/>
<evidence type="ECO:0000256" key="11">
    <source>
        <dbReference type="ARBA" id="ARBA00023136"/>
    </source>
</evidence>
<dbReference type="InterPro" id="IPR011577">
    <property type="entry name" value="Cyt_b561_bac/Ni-Hgenase"/>
</dbReference>
<gene>
    <name evidence="15" type="ORF">JCM17846_13450</name>
</gene>
<dbReference type="InterPro" id="IPR016174">
    <property type="entry name" value="Di-haem_cyt_TM"/>
</dbReference>
<dbReference type="GO" id="GO:0046872">
    <property type="term" value="F:metal ion binding"/>
    <property type="evidence" value="ECO:0007669"/>
    <property type="project" value="UniProtKB-KW"/>
</dbReference>
<comment type="cofactor">
    <cofactor evidence="1">
        <name>heme b</name>
        <dbReference type="ChEBI" id="CHEBI:60344"/>
    </cofactor>
</comment>
<protein>
    <submittedName>
        <fullName evidence="15">Cytochrome b</fullName>
    </submittedName>
</protein>
<dbReference type="PANTHER" id="PTHR30529">
    <property type="entry name" value="CYTOCHROME B561"/>
    <property type="match status" value="1"/>
</dbReference>
<feature type="domain" description="Cytochrome b561 bacterial/Ni-hydrogenase" evidence="14">
    <location>
        <begin position="10"/>
        <end position="183"/>
    </location>
</feature>
<comment type="similarity">
    <text evidence="12">Belongs to the cytochrome b561 family.</text>
</comment>
<feature type="transmembrane region" description="Helical" evidence="13">
    <location>
        <begin position="12"/>
        <end position="32"/>
    </location>
</feature>
<keyword evidence="7" id="KW-0479">Metal-binding</keyword>
<keyword evidence="6 13" id="KW-0812">Transmembrane</keyword>
<proteinExistence type="inferred from homology"/>
<evidence type="ECO:0000256" key="12">
    <source>
        <dbReference type="ARBA" id="ARBA00037975"/>
    </source>
</evidence>
<keyword evidence="16" id="KW-1185">Reference proteome</keyword>